<evidence type="ECO:0000256" key="1">
    <source>
        <dbReference type="PROSITE-ProRule" id="PRU00176"/>
    </source>
</evidence>
<dbReference type="PANTHER" id="PTHR47678:SF1">
    <property type="entry name" value="TETRATRICOPEPTIDE REPEAT PROTEIN 31"/>
    <property type="match status" value="1"/>
</dbReference>
<dbReference type="Pfam" id="PF13181">
    <property type="entry name" value="TPR_8"/>
    <property type="match status" value="1"/>
</dbReference>
<feature type="region of interest" description="Disordered" evidence="3">
    <location>
        <begin position="126"/>
        <end position="219"/>
    </location>
</feature>
<dbReference type="CDD" id="cd00590">
    <property type="entry name" value="RRM_SF"/>
    <property type="match status" value="1"/>
</dbReference>
<sequence length="647" mass="73008">MDIFREETDFTDIRMVQRVVDLFESRAGIQTIVRLGLIAGMNHDDEQDVTDKDDYDDWVHGHNIFPGYPNLSGWSSDRGLGASRTRSPSSVYQLPHHYFTPSCELPRPASVEVQPKASDYERRAKLLEEKGKEKTEKKRLKKQKRKERKRLEKEKQNSVTNKEEKDEAQQSKSKESKPDESKDMSGVKQLASAQDAESSESSEDESSDEDSDSEELDMTSTFVSKAALILRRKLEQNPRPERKKKIVPVKEELKTFPDKPEEEPEGEKKDCAVPSSPTLEDNIKISTDLAVVGNKLASAGDFNMAVKYFTDAIKYNPTEFKLFGNRSFCFEKTQQYEKALTDAELSLSMCPGWVKGQFRRGRALAGLKRYEQAAQAFRGVLELDRTCAEAAQELFRVQMAQLMEYGFTGEQSSNALIIHGTVKKALEVLSKLNHPLGAIQNVILQPAQMANVSGVSPILSANTTAALLHPHPHQAHDAPNTFKNKPLVQNMSNVQSQPKPFPKPALKTNNEDSQPAQELFPVWVGNLVHSVTESMISNVFNKVGLVYSVKVLIEKRCAFVNFTKQEHCDEAIRRLHGFELNGMKIAVRYPDRIPPGMGIARSALRADDLQDENMRHNEYADGRNAAGGRRPFRPFRPAPEYRGNHKY</sequence>
<dbReference type="PANTHER" id="PTHR47678">
    <property type="entry name" value="TETRATRICOPEPTIDE REPEAT PROTEIN 31"/>
    <property type="match status" value="1"/>
</dbReference>
<protein>
    <submittedName>
        <fullName evidence="6">Tetratricopeptide repeat protein 31-like isoform X1</fullName>
    </submittedName>
</protein>
<dbReference type="KEGG" id="cgob:115024067"/>
<dbReference type="Gene3D" id="1.25.40.10">
    <property type="entry name" value="Tetratricopeptide repeat domain"/>
    <property type="match status" value="1"/>
</dbReference>
<evidence type="ECO:0000313" key="6">
    <source>
        <dbReference type="RefSeq" id="XP_029311315.1"/>
    </source>
</evidence>
<dbReference type="RefSeq" id="XP_029311315.1">
    <property type="nucleotide sequence ID" value="XM_029455455.1"/>
</dbReference>
<name>A0A6J2RPU0_COTGO</name>
<feature type="repeat" description="TPR" evidence="2">
    <location>
        <begin position="286"/>
        <end position="319"/>
    </location>
</feature>
<accession>A0A6J2RPU0</accession>
<dbReference type="AlphaFoldDB" id="A0A6J2RPU0"/>
<proteinExistence type="predicted"/>
<evidence type="ECO:0000256" key="3">
    <source>
        <dbReference type="SAM" id="MobiDB-lite"/>
    </source>
</evidence>
<dbReference type="SUPFAM" id="SSF54928">
    <property type="entry name" value="RNA-binding domain, RBD"/>
    <property type="match status" value="1"/>
</dbReference>
<keyword evidence="5" id="KW-1185">Reference proteome</keyword>
<keyword evidence="1" id="KW-0694">RNA-binding</keyword>
<feature type="compositionally biased region" description="Basic and acidic residues" evidence="3">
    <location>
        <begin position="248"/>
        <end position="259"/>
    </location>
</feature>
<dbReference type="Pfam" id="PF00076">
    <property type="entry name" value="RRM_1"/>
    <property type="match status" value="1"/>
</dbReference>
<organism evidence="5 6">
    <name type="scientific">Cottoperca gobio</name>
    <name type="common">Frogmouth</name>
    <name type="synonym">Aphritis gobio</name>
    <dbReference type="NCBI Taxonomy" id="56716"/>
    <lineage>
        <taxon>Eukaryota</taxon>
        <taxon>Metazoa</taxon>
        <taxon>Chordata</taxon>
        <taxon>Craniata</taxon>
        <taxon>Vertebrata</taxon>
        <taxon>Euteleostomi</taxon>
        <taxon>Actinopterygii</taxon>
        <taxon>Neopterygii</taxon>
        <taxon>Teleostei</taxon>
        <taxon>Neoteleostei</taxon>
        <taxon>Acanthomorphata</taxon>
        <taxon>Eupercaria</taxon>
        <taxon>Perciformes</taxon>
        <taxon>Notothenioidei</taxon>
        <taxon>Bovichtidae</taxon>
        <taxon>Cottoperca</taxon>
    </lineage>
</organism>
<dbReference type="GO" id="GO:0003723">
    <property type="term" value="F:RNA binding"/>
    <property type="evidence" value="ECO:0007669"/>
    <property type="project" value="UniProtKB-UniRule"/>
</dbReference>
<dbReference type="InterPro" id="IPR000504">
    <property type="entry name" value="RRM_dom"/>
</dbReference>
<dbReference type="GeneID" id="115024067"/>
<dbReference type="InterPro" id="IPR019734">
    <property type="entry name" value="TPR_rpt"/>
</dbReference>
<gene>
    <name evidence="6" type="primary">LOC115024067</name>
</gene>
<dbReference type="SMART" id="SM00028">
    <property type="entry name" value="TPR"/>
    <property type="match status" value="3"/>
</dbReference>
<evidence type="ECO:0000259" key="4">
    <source>
        <dbReference type="PROSITE" id="PS50102"/>
    </source>
</evidence>
<feature type="domain" description="RRM" evidence="4">
    <location>
        <begin position="520"/>
        <end position="592"/>
    </location>
</feature>
<dbReference type="PROSITE" id="PS50005">
    <property type="entry name" value="TPR"/>
    <property type="match status" value="1"/>
</dbReference>
<dbReference type="SMART" id="SM00360">
    <property type="entry name" value="RRM"/>
    <property type="match status" value="1"/>
</dbReference>
<dbReference type="InterPro" id="IPR011990">
    <property type="entry name" value="TPR-like_helical_dom_sf"/>
</dbReference>
<keyword evidence="2" id="KW-0802">TPR repeat</keyword>
<dbReference type="Gene3D" id="3.30.70.330">
    <property type="match status" value="1"/>
</dbReference>
<dbReference type="Proteomes" id="UP000504630">
    <property type="component" value="Chromosome 18"/>
</dbReference>
<dbReference type="OrthoDB" id="2017782at2759"/>
<feature type="compositionally biased region" description="Acidic residues" evidence="3">
    <location>
        <begin position="197"/>
        <end position="217"/>
    </location>
</feature>
<feature type="region of interest" description="Disordered" evidence="3">
    <location>
        <begin position="618"/>
        <end position="647"/>
    </location>
</feature>
<feature type="compositionally biased region" description="Basic and acidic residues" evidence="3">
    <location>
        <begin position="126"/>
        <end position="136"/>
    </location>
</feature>
<dbReference type="InterPro" id="IPR035979">
    <property type="entry name" value="RBD_domain_sf"/>
</dbReference>
<feature type="compositionally biased region" description="Basic and acidic residues" evidence="3">
    <location>
        <begin position="149"/>
        <end position="185"/>
    </location>
</feature>
<feature type="region of interest" description="Disordered" evidence="3">
    <location>
        <begin position="234"/>
        <end position="276"/>
    </location>
</feature>
<dbReference type="InParanoid" id="A0A6J2RPU0"/>
<dbReference type="SUPFAM" id="SSF48452">
    <property type="entry name" value="TPR-like"/>
    <property type="match status" value="1"/>
</dbReference>
<dbReference type="PROSITE" id="PS50102">
    <property type="entry name" value="RRM"/>
    <property type="match status" value="1"/>
</dbReference>
<feature type="compositionally biased region" description="Basic residues" evidence="3">
    <location>
        <begin position="137"/>
        <end position="148"/>
    </location>
</feature>
<evidence type="ECO:0000313" key="5">
    <source>
        <dbReference type="Proteomes" id="UP000504630"/>
    </source>
</evidence>
<evidence type="ECO:0000256" key="2">
    <source>
        <dbReference type="PROSITE-ProRule" id="PRU00339"/>
    </source>
</evidence>
<dbReference type="InterPro" id="IPR012677">
    <property type="entry name" value="Nucleotide-bd_a/b_plait_sf"/>
</dbReference>
<reference evidence="6" key="1">
    <citation type="submission" date="2025-08" db="UniProtKB">
        <authorList>
            <consortium name="RefSeq"/>
        </authorList>
    </citation>
    <scope>IDENTIFICATION</scope>
</reference>